<protein>
    <recommendedName>
        <fullName evidence="5">Lipoprotein</fullName>
    </recommendedName>
</protein>
<evidence type="ECO:0000256" key="1">
    <source>
        <dbReference type="SAM" id="MobiDB-lite"/>
    </source>
</evidence>
<dbReference type="Proteomes" id="UP000772618">
    <property type="component" value="Unassembled WGS sequence"/>
</dbReference>
<accession>A0ABS5VTY1</accession>
<reference evidence="3 4" key="1">
    <citation type="submission" date="2021-05" db="EMBL/GenBank/DDBJ databases">
        <title>A Polyphasic approach of four new species of the genus Ohtaekwangia: Ohtaekwangia histidinii sp. nov., Ohtaekwangia cretensis sp. nov., Ohtaekwangia indiensis sp. nov., Ohtaekwangia reichenbachii sp. nov. from diverse environment.</title>
        <authorList>
            <person name="Octaviana S."/>
        </authorList>
    </citation>
    <scope>NUCLEOTIDE SEQUENCE [LARGE SCALE GENOMIC DNA]</scope>
    <source>
        <strain evidence="3 4">PWU20</strain>
    </source>
</reference>
<evidence type="ECO:0000256" key="2">
    <source>
        <dbReference type="SAM" id="SignalP"/>
    </source>
</evidence>
<proteinExistence type="predicted"/>
<evidence type="ECO:0000313" key="3">
    <source>
        <dbReference type="EMBL" id="MBT1704666.1"/>
    </source>
</evidence>
<evidence type="ECO:0008006" key="5">
    <source>
        <dbReference type="Google" id="ProtNLM"/>
    </source>
</evidence>
<gene>
    <name evidence="3" type="ORF">KK060_15335</name>
</gene>
<comment type="caution">
    <text evidence="3">The sequence shown here is derived from an EMBL/GenBank/DDBJ whole genome shotgun (WGS) entry which is preliminary data.</text>
</comment>
<feature type="compositionally biased region" description="Polar residues" evidence="1">
    <location>
        <begin position="62"/>
        <end position="72"/>
    </location>
</feature>
<feature type="signal peptide" evidence="2">
    <location>
        <begin position="1"/>
        <end position="20"/>
    </location>
</feature>
<keyword evidence="4" id="KW-1185">Reference proteome</keyword>
<name>A0ABS5VTY1_9BACT</name>
<dbReference type="EMBL" id="JAHESD010000036">
    <property type="protein sequence ID" value="MBT1704666.1"/>
    <property type="molecule type" value="Genomic_DNA"/>
</dbReference>
<evidence type="ECO:0000313" key="4">
    <source>
        <dbReference type="Proteomes" id="UP000772618"/>
    </source>
</evidence>
<organism evidence="3 4">
    <name type="scientific">Chryseosolibacter indicus</name>
    <dbReference type="NCBI Taxonomy" id="2782351"/>
    <lineage>
        <taxon>Bacteria</taxon>
        <taxon>Pseudomonadati</taxon>
        <taxon>Bacteroidota</taxon>
        <taxon>Cytophagia</taxon>
        <taxon>Cytophagales</taxon>
        <taxon>Chryseotaleaceae</taxon>
        <taxon>Chryseosolibacter</taxon>
    </lineage>
</organism>
<feature type="chain" id="PRO_5045678583" description="Lipoprotein" evidence="2">
    <location>
        <begin position="21"/>
        <end position="93"/>
    </location>
</feature>
<feature type="region of interest" description="Disordered" evidence="1">
    <location>
        <begin position="29"/>
        <end position="93"/>
    </location>
</feature>
<dbReference type="PROSITE" id="PS51257">
    <property type="entry name" value="PROKAR_LIPOPROTEIN"/>
    <property type="match status" value="1"/>
</dbReference>
<keyword evidence="2" id="KW-0732">Signal</keyword>
<sequence>MMRRVCIPFLIIALTFSACSKKTVVLQPKSGTTTKSGSLPPGQAKKVSGSKSAKEYAPGQQKKASPSPATEASSDKKRNSSDKGNGGGKKKKN</sequence>
<dbReference type="RefSeq" id="WP_254154623.1">
    <property type="nucleotide sequence ID" value="NZ_JAHESD010000036.1"/>
</dbReference>